<evidence type="ECO:0000256" key="4">
    <source>
        <dbReference type="ARBA" id="ARBA00022989"/>
    </source>
</evidence>
<name>A0A8H7R9Z5_9FUNG</name>
<comment type="subcellular location">
    <subcellularLocation>
        <location evidence="1">Membrane</location>
        <topology evidence="1">Multi-pass membrane protein</topology>
    </subcellularLocation>
</comment>
<dbReference type="SUPFAM" id="SSF103473">
    <property type="entry name" value="MFS general substrate transporter"/>
    <property type="match status" value="1"/>
</dbReference>
<dbReference type="OrthoDB" id="3639251at2759"/>
<comment type="caution">
    <text evidence="9">The sequence shown here is derived from an EMBL/GenBank/DDBJ whole genome shotgun (WGS) entry which is preliminary data.</text>
</comment>
<feature type="transmembrane region" description="Helical" evidence="7">
    <location>
        <begin position="352"/>
        <end position="371"/>
    </location>
</feature>
<dbReference type="InterPro" id="IPR020846">
    <property type="entry name" value="MFS_dom"/>
</dbReference>
<sequence length="501" mass="56671">MKDDRSIEIAGSSNEWQNGQQSIQLDELGSDNYEERTNIKQFNLIDEIELVHRLDKRLLLFAMFGNLVKTLDNTNLGSAFISGMEEELNITGLQYNWMGVLFMIGYLTMQIPSNILLSNWRPSRYLPALEIIWCILTVAMACVQSVHGIYVIRVLLGLAEAGFYPGIIFLIGTWYTKKELGKRLALVTICGSFGSGLSGVVQAVMLKTLDGIFGISGWRWMFLFDASVTLILAILGYHYLPDYPHNTEWLDQSERDLAVHRMGVDNSKEGQKVTTSRRMDKIKMLLKNKYLYPFVISWASIHLSLGAAHVLGIVAKKIGFDAVTANLLTTPDTIITMIFGLLNGFMSDRYNTRVWCIVIPATFGLIGMCFHERCDTDKNIRSLAAFVQPFWILYIAFLVMHAGLGSQTSTIMTWASETISTNSEVRAMAIAIMNTSSSLMYTWSPLVLWPVTDAPYYHQQEMVAPLLQEVQEGYKDEDHLHEDYLHNIIHVIDDTNKKLTT</sequence>
<feature type="transmembrane region" description="Helical" evidence="7">
    <location>
        <begin position="290"/>
        <end position="315"/>
    </location>
</feature>
<gene>
    <name evidence="9" type="ORF">INT46_009856</name>
</gene>
<evidence type="ECO:0000256" key="3">
    <source>
        <dbReference type="ARBA" id="ARBA00022692"/>
    </source>
</evidence>
<keyword evidence="3 7" id="KW-0812">Transmembrane</keyword>
<dbReference type="InterPro" id="IPR011701">
    <property type="entry name" value="MFS"/>
</dbReference>
<dbReference type="EMBL" id="JAEPRC010000145">
    <property type="protein sequence ID" value="KAG2206620.1"/>
    <property type="molecule type" value="Genomic_DNA"/>
</dbReference>
<dbReference type="Gene3D" id="1.20.1250.20">
    <property type="entry name" value="MFS general substrate transporter like domains"/>
    <property type="match status" value="2"/>
</dbReference>
<feature type="domain" description="Major facilitator superfamily (MFS) profile" evidence="8">
    <location>
        <begin position="58"/>
        <end position="501"/>
    </location>
</feature>
<reference evidence="9" key="1">
    <citation type="submission" date="2020-12" db="EMBL/GenBank/DDBJ databases">
        <title>Metabolic potential, ecology and presence of endohyphal bacteria is reflected in genomic diversity of Mucoromycotina.</title>
        <authorList>
            <person name="Muszewska A."/>
            <person name="Okrasinska A."/>
            <person name="Steczkiewicz K."/>
            <person name="Drgas O."/>
            <person name="Orlowska M."/>
            <person name="Perlinska-Lenart U."/>
            <person name="Aleksandrzak-Piekarczyk T."/>
            <person name="Szatraj K."/>
            <person name="Zielenkiewicz U."/>
            <person name="Pilsyk S."/>
            <person name="Malc E."/>
            <person name="Mieczkowski P."/>
            <person name="Kruszewska J.S."/>
            <person name="Biernat P."/>
            <person name="Pawlowska J."/>
        </authorList>
    </citation>
    <scope>NUCLEOTIDE SEQUENCE</scope>
    <source>
        <strain evidence="9">CBS 226.32</strain>
    </source>
</reference>
<evidence type="ECO:0000256" key="6">
    <source>
        <dbReference type="ARBA" id="ARBA00037968"/>
    </source>
</evidence>
<organism evidence="9 10">
    <name type="scientific">Mucor plumbeus</name>
    <dbReference type="NCBI Taxonomy" id="97098"/>
    <lineage>
        <taxon>Eukaryota</taxon>
        <taxon>Fungi</taxon>
        <taxon>Fungi incertae sedis</taxon>
        <taxon>Mucoromycota</taxon>
        <taxon>Mucoromycotina</taxon>
        <taxon>Mucoromycetes</taxon>
        <taxon>Mucorales</taxon>
        <taxon>Mucorineae</taxon>
        <taxon>Mucoraceae</taxon>
        <taxon>Mucor</taxon>
    </lineage>
</organism>
<feature type="transmembrane region" description="Helical" evidence="7">
    <location>
        <begin position="125"/>
        <end position="143"/>
    </location>
</feature>
<evidence type="ECO:0000256" key="7">
    <source>
        <dbReference type="SAM" id="Phobius"/>
    </source>
</evidence>
<dbReference type="PANTHER" id="PTHR43791:SF64">
    <property type="entry name" value="MAJOR FACILITATOR SUPERFAMILY (MFS) PROFILE DOMAIN-CONTAINING PROTEIN"/>
    <property type="match status" value="1"/>
</dbReference>
<feature type="transmembrane region" description="Helical" evidence="7">
    <location>
        <begin position="327"/>
        <end position="346"/>
    </location>
</feature>
<dbReference type="InterPro" id="IPR036259">
    <property type="entry name" value="MFS_trans_sf"/>
</dbReference>
<evidence type="ECO:0000313" key="9">
    <source>
        <dbReference type="EMBL" id="KAG2206620.1"/>
    </source>
</evidence>
<protein>
    <recommendedName>
        <fullName evidence="8">Major facilitator superfamily (MFS) profile domain-containing protein</fullName>
    </recommendedName>
</protein>
<dbReference type="GO" id="GO:0016020">
    <property type="term" value="C:membrane"/>
    <property type="evidence" value="ECO:0007669"/>
    <property type="project" value="UniProtKB-SubCell"/>
</dbReference>
<evidence type="ECO:0000256" key="5">
    <source>
        <dbReference type="ARBA" id="ARBA00023136"/>
    </source>
</evidence>
<keyword evidence="5 7" id="KW-0472">Membrane</keyword>
<dbReference type="AlphaFoldDB" id="A0A8H7R9Z5"/>
<feature type="transmembrane region" description="Helical" evidence="7">
    <location>
        <begin position="150"/>
        <end position="172"/>
    </location>
</feature>
<dbReference type="GO" id="GO:0022857">
    <property type="term" value="F:transmembrane transporter activity"/>
    <property type="evidence" value="ECO:0007669"/>
    <property type="project" value="InterPro"/>
</dbReference>
<feature type="transmembrane region" description="Helical" evidence="7">
    <location>
        <begin position="383"/>
        <end position="404"/>
    </location>
</feature>
<dbReference type="Proteomes" id="UP000650833">
    <property type="component" value="Unassembled WGS sequence"/>
</dbReference>
<keyword evidence="2" id="KW-0813">Transport</keyword>
<dbReference type="Pfam" id="PF07690">
    <property type="entry name" value="MFS_1"/>
    <property type="match status" value="1"/>
</dbReference>
<proteinExistence type="inferred from homology"/>
<evidence type="ECO:0000256" key="2">
    <source>
        <dbReference type="ARBA" id="ARBA00022448"/>
    </source>
</evidence>
<dbReference type="FunFam" id="1.20.1250.20:FF:000065">
    <property type="entry name" value="Putative MFS pantothenate transporter"/>
    <property type="match status" value="1"/>
</dbReference>
<accession>A0A8H7R9Z5</accession>
<evidence type="ECO:0000313" key="10">
    <source>
        <dbReference type="Proteomes" id="UP000650833"/>
    </source>
</evidence>
<evidence type="ECO:0000256" key="1">
    <source>
        <dbReference type="ARBA" id="ARBA00004141"/>
    </source>
</evidence>
<feature type="transmembrane region" description="Helical" evidence="7">
    <location>
        <begin position="184"/>
        <end position="206"/>
    </location>
</feature>
<evidence type="ECO:0000259" key="8">
    <source>
        <dbReference type="PROSITE" id="PS50850"/>
    </source>
</evidence>
<keyword evidence="4 7" id="KW-1133">Transmembrane helix</keyword>
<comment type="similarity">
    <text evidence="6">Belongs to the major facilitator superfamily. Allantoate permease family.</text>
</comment>
<keyword evidence="10" id="KW-1185">Reference proteome</keyword>
<dbReference type="PROSITE" id="PS50850">
    <property type="entry name" value="MFS"/>
    <property type="match status" value="1"/>
</dbReference>
<dbReference type="PANTHER" id="PTHR43791">
    <property type="entry name" value="PERMEASE-RELATED"/>
    <property type="match status" value="1"/>
</dbReference>
<feature type="transmembrane region" description="Helical" evidence="7">
    <location>
        <begin position="218"/>
        <end position="240"/>
    </location>
</feature>
<feature type="transmembrane region" description="Helical" evidence="7">
    <location>
        <begin position="95"/>
        <end position="113"/>
    </location>
</feature>